<dbReference type="EMBL" id="VSSQ01014409">
    <property type="protein sequence ID" value="MPM53592.1"/>
    <property type="molecule type" value="Genomic_DNA"/>
</dbReference>
<dbReference type="AlphaFoldDB" id="A0A645AK49"/>
<evidence type="ECO:0000313" key="1">
    <source>
        <dbReference type="EMBL" id="MPM53592.1"/>
    </source>
</evidence>
<name>A0A645AK49_9ZZZZ</name>
<protein>
    <recommendedName>
        <fullName evidence="2">DUF370 domain-containing protein</fullName>
    </recommendedName>
</protein>
<proteinExistence type="predicted"/>
<organism evidence="1">
    <name type="scientific">bioreactor metagenome</name>
    <dbReference type="NCBI Taxonomy" id="1076179"/>
    <lineage>
        <taxon>unclassified sequences</taxon>
        <taxon>metagenomes</taxon>
        <taxon>ecological metagenomes</taxon>
    </lineage>
</organism>
<dbReference type="NCBIfam" id="NF046065">
    <property type="entry name" value="MtxRegRemB"/>
    <property type="match status" value="1"/>
</dbReference>
<gene>
    <name evidence="1" type="ORF">SDC9_100360</name>
</gene>
<comment type="caution">
    <text evidence="1">The sequence shown here is derived from an EMBL/GenBank/DDBJ whole genome shotgun (WGS) entry which is preliminary data.</text>
</comment>
<evidence type="ECO:0008006" key="2">
    <source>
        <dbReference type="Google" id="ProtNLM"/>
    </source>
</evidence>
<accession>A0A645AK49</accession>
<dbReference type="InterPro" id="IPR007169">
    <property type="entry name" value="RemA-like"/>
</dbReference>
<reference evidence="1" key="1">
    <citation type="submission" date="2019-08" db="EMBL/GenBank/DDBJ databases">
        <authorList>
            <person name="Kucharzyk K."/>
            <person name="Murdoch R.W."/>
            <person name="Higgins S."/>
            <person name="Loffler F."/>
        </authorList>
    </citation>
    <scope>NUCLEOTIDE SEQUENCE</scope>
</reference>
<dbReference type="Pfam" id="PF04025">
    <property type="entry name" value="RemA-like"/>
    <property type="match status" value="1"/>
</dbReference>
<sequence length="89" mass="9775">MFIHLGGSVIVNANHVIGIFDLDTCSISKNTKLYLAQAQKNNRVVNVSAEIPKSFIVCNENGKIVVYISQISSATLNKRQDFLHSVSIV</sequence>